<evidence type="ECO:0000256" key="2">
    <source>
        <dbReference type="ARBA" id="ARBA00006378"/>
    </source>
</evidence>
<gene>
    <name evidence="9" type="ORF">ADUPG1_010151</name>
</gene>
<feature type="compositionally biased region" description="Basic and acidic residues" evidence="8">
    <location>
        <begin position="172"/>
        <end position="183"/>
    </location>
</feature>
<protein>
    <recommendedName>
        <fullName evidence="7">Mediator of RNA polymerase II transcription subunit 31</fullName>
    </recommendedName>
</protein>
<organism evidence="9 10">
    <name type="scientific">Aduncisulcus paluster</name>
    <dbReference type="NCBI Taxonomy" id="2918883"/>
    <lineage>
        <taxon>Eukaryota</taxon>
        <taxon>Metamonada</taxon>
        <taxon>Carpediemonas-like organisms</taxon>
        <taxon>Aduncisulcus</taxon>
    </lineage>
</organism>
<comment type="similarity">
    <text evidence="2 7">Belongs to the Mediator complex subunit 31 family.</text>
</comment>
<keyword evidence="5 7" id="KW-0804">Transcription</keyword>
<feature type="region of interest" description="Disordered" evidence="8">
    <location>
        <begin position="150"/>
        <end position="201"/>
    </location>
</feature>
<dbReference type="PANTHER" id="PTHR13186">
    <property type="entry name" value="MEDIATOR OF RNA POLYMERASE II TRANSCRIPTION SUBUNIT 31"/>
    <property type="match status" value="1"/>
</dbReference>
<proteinExistence type="inferred from homology"/>
<reference evidence="9" key="1">
    <citation type="submission" date="2022-03" db="EMBL/GenBank/DDBJ databases">
        <title>Draft genome sequence of Aduncisulcus paluster, a free-living microaerophilic Fornicata.</title>
        <authorList>
            <person name="Yuyama I."/>
            <person name="Kume K."/>
            <person name="Tamura T."/>
            <person name="Inagaki Y."/>
            <person name="Hashimoto T."/>
        </authorList>
    </citation>
    <scope>NUCLEOTIDE SEQUENCE</scope>
    <source>
        <strain evidence="9">NY0171</strain>
    </source>
</reference>
<dbReference type="Proteomes" id="UP001057375">
    <property type="component" value="Unassembled WGS sequence"/>
</dbReference>
<keyword evidence="4 7" id="KW-0010">Activator</keyword>
<evidence type="ECO:0000256" key="8">
    <source>
        <dbReference type="SAM" id="MobiDB-lite"/>
    </source>
</evidence>
<feature type="compositionally biased region" description="Acidic residues" evidence="8">
    <location>
        <begin position="184"/>
        <end position="201"/>
    </location>
</feature>
<dbReference type="Pfam" id="PF05669">
    <property type="entry name" value="Med31"/>
    <property type="match status" value="1"/>
</dbReference>
<keyword evidence="3 7" id="KW-0805">Transcription regulation</keyword>
<sequence>MDLEKTRFELELEFVQLLGVPKYLKYLKDQGYFSKPAFRAYIKYLQYWKEPAYSKFLKFPQCLFYLDIIQDPAFIESLTEDRVSALQDAKPAIDISRCIFSSNSSKLLPSGHSHASSLKSVDSLVDLSVREETDERDAVYDKPRLSKYLQRKIEGKTGEEEEQTVGEEEEGRDGVKDIEMKDREEEEEEGEEEGEEKENNR</sequence>
<evidence type="ECO:0000313" key="10">
    <source>
        <dbReference type="Proteomes" id="UP001057375"/>
    </source>
</evidence>
<keyword evidence="6 7" id="KW-0539">Nucleus</keyword>
<evidence type="ECO:0000256" key="5">
    <source>
        <dbReference type="ARBA" id="ARBA00023163"/>
    </source>
</evidence>
<feature type="compositionally biased region" description="Acidic residues" evidence="8">
    <location>
        <begin position="159"/>
        <end position="171"/>
    </location>
</feature>
<dbReference type="Gene3D" id="1.10.10.1340">
    <property type="entry name" value="Mediator of RNA polymerase II, submodule Med31 (Soh1)"/>
    <property type="match status" value="1"/>
</dbReference>
<name>A0ABQ5L0M1_9EUKA</name>
<dbReference type="EMBL" id="BQXS01011458">
    <property type="protein sequence ID" value="GKT37349.1"/>
    <property type="molecule type" value="Genomic_DNA"/>
</dbReference>
<dbReference type="InterPro" id="IPR008831">
    <property type="entry name" value="Mediator_Med31"/>
</dbReference>
<comment type="subcellular location">
    <subcellularLocation>
        <location evidence="1 7">Nucleus</location>
    </subcellularLocation>
</comment>
<dbReference type="InterPro" id="IPR038089">
    <property type="entry name" value="Med31_sf"/>
</dbReference>
<evidence type="ECO:0000256" key="4">
    <source>
        <dbReference type="ARBA" id="ARBA00023159"/>
    </source>
</evidence>
<evidence type="ECO:0000256" key="3">
    <source>
        <dbReference type="ARBA" id="ARBA00023015"/>
    </source>
</evidence>
<comment type="caution">
    <text evidence="9">The sequence shown here is derived from an EMBL/GenBank/DDBJ whole genome shotgun (WGS) entry which is preliminary data.</text>
</comment>
<comment type="function">
    <text evidence="7">Component of the Mediator complex, a coactivator involved in the regulated transcription of nearly all RNA polymerase II-dependent genes. Mediator functions as a bridge to convey information from gene-specific regulatory proteins to the basal RNA polymerase II transcription machinery. Mediator is recruited to promoters by direct interactions with regulatory proteins and serves as a scaffold for the assembly of a functional preinitiation complex with RNA polymerase II and the general transcription factors.</text>
</comment>
<comment type="subunit">
    <text evidence="7">Component of the Mediator complex.</text>
</comment>
<evidence type="ECO:0000256" key="1">
    <source>
        <dbReference type="ARBA" id="ARBA00004123"/>
    </source>
</evidence>
<accession>A0ABQ5L0M1</accession>
<evidence type="ECO:0000256" key="6">
    <source>
        <dbReference type="ARBA" id="ARBA00023242"/>
    </source>
</evidence>
<evidence type="ECO:0000256" key="7">
    <source>
        <dbReference type="RuleBase" id="RU364129"/>
    </source>
</evidence>
<keyword evidence="10" id="KW-1185">Reference proteome</keyword>
<evidence type="ECO:0000313" key="9">
    <source>
        <dbReference type="EMBL" id="GKT37349.1"/>
    </source>
</evidence>